<name>A0A9X1AEZ4_9HYPH</name>
<evidence type="ECO:0000313" key="3">
    <source>
        <dbReference type="Proteomes" id="UP001138921"/>
    </source>
</evidence>
<feature type="domain" description="IstB-like ATP-binding" evidence="1">
    <location>
        <begin position="30"/>
        <end position="56"/>
    </location>
</feature>
<dbReference type="Pfam" id="PF01695">
    <property type="entry name" value="IstB_IS21"/>
    <property type="match status" value="1"/>
</dbReference>
<dbReference type="AlphaFoldDB" id="A0A9X1AEZ4"/>
<evidence type="ECO:0000313" key="2">
    <source>
        <dbReference type="EMBL" id="MBT1158592.1"/>
    </source>
</evidence>
<protein>
    <recommendedName>
        <fullName evidence="1">IstB-like ATP-binding domain-containing protein</fullName>
    </recommendedName>
</protein>
<organism evidence="2 3">
    <name type="scientific">Aminobacter anthyllidis</name>
    <dbReference type="NCBI Taxonomy" id="1035067"/>
    <lineage>
        <taxon>Bacteria</taxon>
        <taxon>Pseudomonadati</taxon>
        <taxon>Pseudomonadota</taxon>
        <taxon>Alphaproteobacteria</taxon>
        <taxon>Hyphomicrobiales</taxon>
        <taxon>Phyllobacteriaceae</taxon>
        <taxon>Aminobacter</taxon>
    </lineage>
</organism>
<proteinExistence type="predicted"/>
<sequence length="57" mass="6472">MARKGKSHLAIAIARALIRDSRRGYFDGTTTALLDPLTHHCEIIEIGHESWRSKNRT</sequence>
<dbReference type="EMBL" id="JAFLWW010000007">
    <property type="protein sequence ID" value="MBT1158592.1"/>
    <property type="molecule type" value="Genomic_DNA"/>
</dbReference>
<accession>A0A9X1AEZ4</accession>
<keyword evidence="3" id="KW-1185">Reference proteome</keyword>
<dbReference type="Proteomes" id="UP001138921">
    <property type="component" value="Unassembled WGS sequence"/>
</dbReference>
<reference evidence="2" key="2">
    <citation type="submission" date="2021-03" db="EMBL/GenBank/DDBJ databases">
        <authorList>
            <person name="Artuso I."/>
            <person name="Turrini P."/>
            <person name="Pirolo M."/>
            <person name="Lugli G.A."/>
            <person name="Ventura M."/>
            <person name="Visca P."/>
        </authorList>
    </citation>
    <scope>NUCLEOTIDE SEQUENCE</scope>
    <source>
        <strain evidence="2">LMG 26462</strain>
    </source>
</reference>
<comment type="caution">
    <text evidence="2">The sequence shown here is derived from an EMBL/GenBank/DDBJ whole genome shotgun (WGS) entry which is preliminary data.</text>
</comment>
<dbReference type="InterPro" id="IPR002611">
    <property type="entry name" value="IstB_ATP-bd"/>
</dbReference>
<gene>
    <name evidence="2" type="ORF">J1C56_23670</name>
</gene>
<evidence type="ECO:0000259" key="1">
    <source>
        <dbReference type="Pfam" id="PF01695"/>
    </source>
</evidence>
<reference evidence="2" key="1">
    <citation type="journal article" date="2021" name="Microorganisms">
        <title>Phylogenomic Reconstruction and Metabolic Potential of the Genus Aminobacter.</title>
        <authorList>
            <person name="Artuso I."/>
            <person name="Turrini P."/>
            <person name="Pirolo M."/>
            <person name="Lugli G.A."/>
            <person name="Ventura M."/>
            <person name="Visca P."/>
        </authorList>
    </citation>
    <scope>NUCLEOTIDE SEQUENCE</scope>
    <source>
        <strain evidence="2">LMG 26462</strain>
    </source>
</reference>
<dbReference type="GO" id="GO:0005524">
    <property type="term" value="F:ATP binding"/>
    <property type="evidence" value="ECO:0007669"/>
    <property type="project" value="InterPro"/>
</dbReference>